<dbReference type="Proteomes" id="UP001595604">
    <property type="component" value="Unassembled WGS sequence"/>
</dbReference>
<evidence type="ECO:0000256" key="4">
    <source>
        <dbReference type="ARBA" id="ARBA00023136"/>
    </source>
</evidence>
<feature type="transmembrane region" description="Helical" evidence="5">
    <location>
        <begin position="145"/>
        <end position="165"/>
    </location>
</feature>
<evidence type="ECO:0000256" key="1">
    <source>
        <dbReference type="ARBA" id="ARBA00022475"/>
    </source>
</evidence>
<dbReference type="RefSeq" id="WP_379510187.1">
    <property type="nucleotide sequence ID" value="NZ_JBHRTQ010000009.1"/>
</dbReference>
<proteinExistence type="inferred from homology"/>
<name>A0ABV7IUB1_9SPHN</name>
<feature type="transmembrane region" description="Helical" evidence="5">
    <location>
        <begin position="177"/>
        <end position="198"/>
    </location>
</feature>
<feature type="transmembrane region" description="Helical" evidence="5">
    <location>
        <begin position="45"/>
        <end position="68"/>
    </location>
</feature>
<comment type="similarity">
    <text evidence="5">Belongs to the YciB family.</text>
</comment>
<sequence>MAEPAAPPPAKQKSGWLNLVVDYGPILVFFLVYKHFAPKGGQAALGEVTAVISGTLAFMAAAVVALGFSLWKFRRVSPMLWLSTVLIVVFGGLTVLLQDAFYIQIKPTAIYLLFGAALIGGWLKGRALLKILLEAAFEGLDDAGWMILSRNWGFFFLVLAALNEVLRHFYNVANHNFGTWIALKAWVFMPLSFLFTFVHMPMLLRHGLAASAEDEVVTHPPHE</sequence>
<feature type="transmembrane region" description="Helical" evidence="5">
    <location>
        <begin position="15"/>
        <end position="33"/>
    </location>
</feature>
<dbReference type="Pfam" id="PF04279">
    <property type="entry name" value="IspA"/>
    <property type="match status" value="1"/>
</dbReference>
<dbReference type="EMBL" id="JBHRTQ010000009">
    <property type="protein sequence ID" value="MFC3174806.1"/>
    <property type="molecule type" value="Genomic_DNA"/>
</dbReference>
<comment type="caution">
    <text evidence="6">The sequence shown here is derived from an EMBL/GenBank/DDBJ whole genome shotgun (WGS) entry which is preliminary data.</text>
</comment>
<evidence type="ECO:0000313" key="6">
    <source>
        <dbReference type="EMBL" id="MFC3174806.1"/>
    </source>
</evidence>
<keyword evidence="3 5" id="KW-1133">Transmembrane helix</keyword>
<dbReference type="PANTHER" id="PTHR36917">
    <property type="entry name" value="INTRACELLULAR SEPTATION PROTEIN A-RELATED"/>
    <property type="match status" value="1"/>
</dbReference>
<evidence type="ECO:0000313" key="7">
    <source>
        <dbReference type="Proteomes" id="UP001595604"/>
    </source>
</evidence>
<comment type="subcellular location">
    <subcellularLocation>
        <location evidence="5">Cell inner membrane</location>
        <topology evidence="5">Multi-pass membrane protein</topology>
    </subcellularLocation>
</comment>
<comment type="function">
    <text evidence="5">Plays a role in cell envelope biogenesis, maintenance of cell envelope integrity and membrane homeostasis.</text>
</comment>
<reference evidence="7" key="1">
    <citation type="journal article" date="2019" name="Int. J. Syst. Evol. Microbiol.">
        <title>The Global Catalogue of Microorganisms (GCM) 10K type strain sequencing project: providing services to taxonomists for standard genome sequencing and annotation.</title>
        <authorList>
            <consortium name="The Broad Institute Genomics Platform"/>
            <consortium name="The Broad Institute Genome Sequencing Center for Infectious Disease"/>
            <person name="Wu L."/>
            <person name="Ma J."/>
        </authorList>
    </citation>
    <scope>NUCLEOTIDE SEQUENCE [LARGE SCALE GENOMIC DNA]</scope>
    <source>
        <strain evidence="7">KCTC 42984</strain>
    </source>
</reference>
<dbReference type="InterPro" id="IPR006008">
    <property type="entry name" value="YciB"/>
</dbReference>
<keyword evidence="4 5" id="KW-0472">Membrane</keyword>
<evidence type="ECO:0000256" key="5">
    <source>
        <dbReference type="HAMAP-Rule" id="MF_00189"/>
    </source>
</evidence>
<keyword evidence="2 5" id="KW-0812">Transmembrane</keyword>
<keyword evidence="5" id="KW-0997">Cell inner membrane</keyword>
<feature type="transmembrane region" description="Helical" evidence="5">
    <location>
        <begin position="109"/>
        <end position="125"/>
    </location>
</feature>
<keyword evidence="1 5" id="KW-1003">Cell membrane</keyword>
<protein>
    <recommendedName>
        <fullName evidence="5">Inner membrane-spanning protein YciB</fullName>
    </recommendedName>
</protein>
<gene>
    <name evidence="5" type="primary">yciB</name>
    <name evidence="6" type="ORF">ACFOD9_11140</name>
</gene>
<feature type="transmembrane region" description="Helical" evidence="5">
    <location>
        <begin position="80"/>
        <end position="97"/>
    </location>
</feature>
<accession>A0ABV7IUB1</accession>
<evidence type="ECO:0000256" key="2">
    <source>
        <dbReference type="ARBA" id="ARBA00022692"/>
    </source>
</evidence>
<evidence type="ECO:0000256" key="3">
    <source>
        <dbReference type="ARBA" id="ARBA00022989"/>
    </source>
</evidence>
<dbReference type="PANTHER" id="PTHR36917:SF1">
    <property type="entry name" value="INNER MEMBRANE-SPANNING PROTEIN YCIB"/>
    <property type="match status" value="1"/>
</dbReference>
<organism evidence="6 7">
    <name type="scientific">Novosphingobium bradum</name>
    <dbReference type="NCBI Taxonomy" id="1737444"/>
    <lineage>
        <taxon>Bacteria</taxon>
        <taxon>Pseudomonadati</taxon>
        <taxon>Pseudomonadota</taxon>
        <taxon>Alphaproteobacteria</taxon>
        <taxon>Sphingomonadales</taxon>
        <taxon>Sphingomonadaceae</taxon>
        <taxon>Novosphingobium</taxon>
    </lineage>
</organism>
<dbReference type="HAMAP" id="MF_00189">
    <property type="entry name" value="YciB"/>
    <property type="match status" value="1"/>
</dbReference>
<keyword evidence="7" id="KW-1185">Reference proteome</keyword>